<dbReference type="VEuPathDB" id="FungiDB:MELLADRAFT_102041"/>
<feature type="compositionally biased region" description="Polar residues" evidence="1">
    <location>
        <begin position="19"/>
        <end position="29"/>
    </location>
</feature>
<feature type="compositionally biased region" description="Polar residues" evidence="1">
    <location>
        <begin position="59"/>
        <end position="68"/>
    </location>
</feature>
<dbReference type="KEGG" id="mlr:MELLADRAFT_102041"/>
<feature type="region of interest" description="Disordered" evidence="1">
    <location>
        <begin position="1"/>
        <end position="119"/>
    </location>
</feature>
<dbReference type="EMBL" id="GL883091">
    <property type="protein sequence ID" value="EGG12201.1"/>
    <property type="molecule type" value="Genomic_DNA"/>
</dbReference>
<evidence type="ECO:0000256" key="1">
    <source>
        <dbReference type="SAM" id="MobiDB-lite"/>
    </source>
</evidence>
<keyword evidence="3" id="KW-1185">Reference proteome</keyword>
<gene>
    <name evidence="2" type="ORF">MELLADRAFT_102041</name>
</gene>
<feature type="compositionally biased region" description="Acidic residues" evidence="1">
    <location>
        <begin position="93"/>
        <end position="105"/>
    </location>
</feature>
<evidence type="ECO:0000313" key="3">
    <source>
        <dbReference type="Proteomes" id="UP000001072"/>
    </source>
</evidence>
<protein>
    <submittedName>
        <fullName evidence="2">Uncharacterized protein</fullName>
    </submittedName>
</protein>
<dbReference type="HOGENOM" id="CLU_1120363_0_0_1"/>
<evidence type="ECO:0000313" key="2">
    <source>
        <dbReference type="EMBL" id="EGG12201.1"/>
    </source>
</evidence>
<dbReference type="GeneID" id="18921547"/>
<feature type="region of interest" description="Disordered" evidence="1">
    <location>
        <begin position="194"/>
        <end position="248"/>
    </location>
</feature>
<organism evidence="3">
    <name type="scientific">Melampsora larici-populina (strain 98AG31 / pathotype 3-4-7)</name>
    <name type="common">Poplar leaf rust fungus</name>
    <dbReference type="NCBI Taxonomy" id="747676"/>
    <lineage>
        <taxon>Eukaryota</taxon>
        <taxon>Fungi</taxon>
        <taxon>Dikarya</taxon>
        <taxon>Basidiomycota</taxon>
        <taxon>Pucciniomycotina</taxon>
        <taxon>Pucciniomycetes</taxon>
        <taxon>Pucciniales</taxon>
        <taxon>Melampsoraceae</taxon>
        <taxon>Melampsora</taxon>
    </lineage>
</organism>
<proteinExistence type="predicted"/>
<name>F4R5S9_MELLP</name>
<dbReference type="AlphaFoldDB" id="F4R5S9"/>
<dbReference type="InParanoid" id="F4R5S9"/>
<reference evidence="3" key="1">
    <citation type="journal article" date="2011" name="Proc. Natl. Acad. Sci. U.S.A.">
        <title>Obligate biotrophy features unraveled by the genomic analysis of rust fungi.</title>
        <authorList>
            <person name="Duplessis S."/>
            <person name="Cuomo C.A."/>
            <person name="Lin Y.-C."/>
            <person name="Aerts A."/>
            <person name="Tisserant E."/>
            <person name="Veneault-Fourrey C."/>
            <person name="Joly D.L."/>
            <person name="Hacquard S."/>
            <person name="Amselem J."/>
            <person name="Cantarel B.L."/>
            <person name="Chiu R."/>
            <person name="Coutinho P.M."/>
            <person name="Feau N."/>
            <person name="Field M."/>
            <person name="Frey P."/>
            <person name="Gelhaye E."/>
            <person name="Goldberg J."/>
            <person name="Grabherr M.G."/>
            <person name="Kodira C.D."/>
            <person name="Kohler A."/>
            <person name="Kuees U."/>
            <person name="Lindquist E.A."/>
            <person name="Lucas S.M."/>
            <person name="Mago R."/>
            <person name="Mauceli E."/>
            <person name="Morin E."/>
            <person name="Murat C."/>
            <person name="Pangilinan J.L."/>
            <person name="Park R."/>
            <person name="Pearson M."/>
            <person name="Quesneville H."/>
            <person name="Rouhier N."/>
            <person name="Sakthikumar S."/>
            <person name="Salamov A.A."/>
            <person name="Schmutz J."/>
            <person name="Selles B."/>
            <person name="Shapiro H."/>
            <person name="Tanguay P."/>
            <person name="Tuskan G.A."/>
            <person name="Henrissat B."/>
            <person name="Van de Peer Y."/>
            <person name="Rouze P."/>
            <person name="Ellis J.G."/>
            <person name="Dodds P.N."/>
            <person name="Schein J.E."/>
            <person name="Zhong S."/>
            <person name="Hamelin R.C."/>
            <person name="Grigoriev I.V."/>
            <person name="Szabo L.J."/>
            <person name="Martin F."/>
        </authorList>
    </citation>
    <scope>NUCLEOTIDE SEQUENCE [LARGE SCALE GENOMIC DNA]</scope>
    <source>
        <strain evidence="3">98AG31 / pathotype 3-4-7</strain>
    </source>
</reference>
<dbReference type="RefSeq" id="XP_007404576.1">
    <property type="nucleotide sequence ID" value="XM_007404514.1"/>
</dbReference>
<dbReference type="Proteomes" id="UP000001072">
    <property type="component" value="Unassembled WGS sequence"/>
</dbReference>
<accession>F4R5S9</accession>
<sequence>MTRITRSGTRHASPVLPSRNGSRSGSTSDSEADQRNLHKTAGRNRTQSSTTNKKKRPQSAISKSGSRSNSKRTRTEPVNDDPDPINTQTGTLTDDEDHEDDEADEALNGIDNDNQSDDVDIFTLPPPLIRPNHIQSARVNLSDARPKQNNSSNLYGFDSNLVLPTLENYKQAVADWPQPRMTAFEHDIRTLEENNIDEENRASGLEGNTGLDEGDEGELPNLGNEFNDKDGEEEEEWGGIDISSFVPL</sequence>